<dbReference type="Proteomes" id="UP000319004">
    <property type="component" value="Chromosome"/>
</dbReference>
<dbReference type="Pfam" id="PF00196">
    <property type="entry name" value="GerE"/>
    <property type="match status" value="1"/>
</dbReference>
<keyword evidence="2" id="KW-0238">DNA-binding</keyword>
<keyword evidence="6" id="KW-1185">Reference proteome</keyword>
<protein>
    <submittedName>
        <fullName evidence="5">Transcriptional regulatory protein FixJ</fullName>
    </submittedName>
</protein>
<dbReference type="SMART" id="SM00421">
    <property type="entry name" value="HTH_LUXR"/>
    <property type="match status" value="1"/>
</dbReference>
<dbReference type="SUPFAM" id="SSF52172">
    <property type="entry name" value="CheY-like"/>
    <property type="match status" value="1"/>
</dbReference>
<name>A0A518HPX8_9BACT</name>
<dbReference type="RefSeq" id="WP_145386616.1">
    <property type="nucleotide sequence ID" value="NZ_CP037423.1"/>
</dbReference>
<sequence>MIKASHDGNPSPGIRPFTVVLQSERLSIATLPDALPFQTLEVDHWEAVFKKLSSFRPGCLLVDFDNDRDQTLTTVRKFADQGIRFSIVGLTADRSRRTLHQALRHGFVDLVPHPIESRLLIEAVQEAFQADAAGPDSLCTLRSGFGRLTPKEREVLPQLLLGIPSRRLAGKLNVSYQTIDRHRKRVIEKMNVDNMTELAMKLYRQY</sequence>
<dbReference type="GO" id="GO:0003677">
    <property type="term" value="F:DNA binding"/>
    <property type="evidence" value="ECO:0007669"/>
    <property type="project" value="UniProtKB-KW"/>
</dbReference>
<dbReference type="InterPro" id="IPR000792">
    <property type="entry name" value="Tscrpt_reg_LuxR_C"/>
</dbReference>
<dbReference type="AlphaFoldDB" id="A0A518HPX8"/>
<evidence type="ECO:0000313" key="5">
    <source>
        <dbReference type="EMBL" id="QDV42894.1"/>
    </source>
</evidence>
<dbReference type="InterPro" id="IPR011006">
    <property type="entry name" value="CheY-like_superfamily"/>
</dbReference>
<dbReference type="InterPro" id="IPR016032">
    <property type="entry name" value="Sig_transdc_resp-reg_C-effctor"/>
</dbReference>
<dbReference type="PROSITE" id="PS50043">
    <property type="entry name" value="HTH_LUXR_2"/>
    <property type="match status" value="1"/>
</dbReference>
<evidence type="ECO:0000256" key="1">
    <source>
        <dbReference type="ARBA" id="ARBA00023015"/>
    </source>
</evidence>
<dbReference type="Gene3D" id="1.10.10.10">
    <property type="entry name" value="Winged helix-like DNA-binding domain superfamily/Winged helix DNA-binding domain"/>
    <property type="match status" value="1"/>
</dbReference>
<dbReference type="InterPro" id="IPR036388">
    <property type="entry name" value="WH-like_DNA-bd_sf"/>
</dbReference>
<proteinExistence type="predicted"/>
<organism evidence="5 6">
    <name type="scientific">Stieleria neptunia</name>
    <dbReference type="NCBI Taxonomy" id="2527979"/>
    <lineage>
        <taxon>Bacteria</taxon>
        <taxon>Pseudomonadati</taxon>
        <taxon>Planctomycetota</taxon>
        <taxon>Planctomycetia</taxon>
        <taxon>Pirellulales</taxon>
        <taxon>Pirellulaceae</taxon>
        <taxon>Stieleria</taxon>
    </lineage>
</organism>
<dbReference type="EMBL" id="CP037423">
    <property type="protein sequence ID" value="QDV42894.1"/>
    <property type="molecule type" value="Genomic_DNA"/>
</dbReference>
<dbReference type="GO" id="GO:0006355">
    <property type="term" value="P:regulation of DNA-templated transcription"/>
    <property type="evidence" value="ECO:0007669"/>
    <property type="project" value="InterPro"/>
</dbReference>
<evidence type="ECO:0000256" key="2">
    <source>
        <dbReference type="ARBA" id="ARBA00023125"/>
    </source>
</evidence>
<gene>
    <name evidence="5" type="primary">fixJ_1</name>
    <name evidence="5" type="ORF">Enr13x_27450</name>
</gene>
<feature type="domain" description="HTH luxR-type" evidence="4">
    <location>
        <begin position="141"/>
        <end position="206"/>
    </location>
</feature>
<accession>A0A518HPX8</accession>
<keyword evidence="1" id="KW-0805">Transcription regulation</keyword>
<keyword evidence="3" id="KW-0804">Transcription</keyword>
<evidence type="ECO:0000313" key="6">
    <source>
        <dbReference type="Proteomes" id="UP000319004"/>
    </source>
</evidence>
<dbReference type="OrthoDB" id="9782655at2"/>
<dbReference type="PRINTS" id="PR00038">
    <property type="entry name" value="HTHLUXR"/>
</dbReference>
<evidence type="ECO:0000256" key="3">
    <source>
        <dbReference type="ARBA" id="ARBA00023163"/>
    </source>
</evidence>
<dbReference type="Gene3D" id="3.40.50.2300">
    <property type="match status" value="1"/>
</dbReference>
<reference evidence="5 6" key="1">
    <citation type="submission" date="2019-03" db="EMBL/GenBank/DDBJ databases">
        <title>Deep-cultivation of Planctomycetes and their phenomic and genomic characterization uncovers novel biology.</title>
        <authorList>
            <person name="Wiegand S."/>
            <person name="Jogler M."/>
            <person name="Boedeker C."/>
            <person name="Pinto D."/>
            <person name="Vollmers J."/>
            <person name="Rivas-Marin E."/>
            <person name="Kohn T."/>
            <person name="Peeters S.H."/>
            <person name="Heuer A."/>
            <person name="Rast P."/>
            <person name="Oberbeckmann S."/>
            <person name="Bunk B."/>
            <person name="Jeske O."/>
            <person name="Meyerdierks A."/>
            <person name="Storesund J.E."/>
            <person name="Kallscheuer N."/>
            <person name="Luecker S."/>
            <person name="Lage O.M."/>
            <person name="Pohl T."/>
            <person name="Merkel B.J."/>
            <person name="Hornburger P."/>
            <person name="Mueller R.-W."/>
            <person name="Bruemmer F."/>
            <person name="Labrenz M."/>
            <person name="Spormann A.M."/>
            <person name="Op den Camp H."/>
            <person name="Overmann J."/>
            <person name="Amann R."/>
            <person name="Jetten M.S.M."/>
            <person name="Mascher T."/>
            <person name="Medema M.H."/>
            <person name="Devos D.P."/>
            <person name="Kaster A.-K."/>
            <person name="Ovreas L."/>
            <person name="Rohde M."/>
            <person name="Galperin M.Y."/>
            <person name="Jogler C."/>
        </authorList>
    </citation>
    <scope>NUCLEOTIDE SEQUENCE [LARGE SCALE GENOMIC DNA]</scope>
    <source>
        <strain evidence="5 6">Enr13</strain>
    </source>
</reference>
<dbReference type="KEGG" id="snep:Enr13x_27450"/>
<evidence type="ECO:0000259" key="4">
    <source>
        <dbReference type="PROSITE" id="PS50043"/>
    </source>
</evidence>
<dbReference type="SUPFAM" id="SSF46894">
    <property type="entry name" value="C-terminal effector domain of the bipartite response regulators"/>
    <property type="match status" value="1"/>
</dbReference>
<dbReference type="PANTHER" id="PTHR44688:SF16">
    <property type="entry name" value="DNA-BINDING TRANSCRIPTIONAL ACTIVATOR DEVR_DOSR"/>
    <property type="match status" value="1"/>
</dbReference>
<dbReference type="PANTHER" id="PTHR44688">
    <property type="entry name" value="DNA-BINDING TRANSCRIPTIONAL ACTIVATOR DEVR_DOSR"/>
    <property type="match status" value="1"/>
</dbReference>